<keyword evidence="2" id="KW-1185">Reference proteome</keyword>
<gene>
    <name evidence="1" type="ORF">RPERSI_LOCUS6502</name>
</gene>
<proteinExistence type="predicted"/>
<evidence type="ECO:0000313" key="1">
    <source>
        <dbReference type="EMBL" id="CAG8615917.1"/>
    </source>
</evidence>
<dbReference type="Proteomes" id="UP000789920">
    <property type="component" value="Unassembled WGS sequence"/>
</dbReference>
<evidence type="ECO:0000313" key="2">
    <source>
        <dbReference type="Proteomes" id="UP000789920"/>
    </source>
</evidence>
<accession>A0ACA9MWA5</accession>
<organism evidence="1 2">
    <name type="scientific">Racocetra persica</name>
    <dbReference type="NCBI Taxonomy" id="160502"/>
    <lineage>
        <taxon>Eukaryota</taxon>
        <taxon>Fungi</taxon>
        <taxon>Fungi incertae sedis</taxon>
        <taxon>Mucoromycota</taxon>
        <taxon>Glomeromycotina</taxon>
        <taxon>Glomeromycetes</taxon>
        <taxon>Diversisporales</taxon>
        <taxon>Gigasporaceae</taxon>
        <taxon>Racocetra</taxon>
    </lineage>
</organism>
<name>A0ACA9MWA5_9GLOM</name>
<dbReference type="EMBL" id="CAJVQC010010378">
    <property type="protein sequence ID" value="CAG8615917.1"/>
    <property type="molecule type" value="Genomic_DNA"/>
</dbReference>
<protein>
    <submittedName>
        <fullName evidence="1">2074_t:CDS:1</fullName>
    </submittedName>
</protein>
<comment type="caution">
    <text evidence="1">The sequence shown here is derived from an EMBL/GenBank/DDBJ whole genome shotgun (WGS) entry which is preliminary data.</text>
</comment>
<reference evidence="1" key="1">
    <citation type="submission" date="2021-06" db="EMBL/GenBank/DDBJ databases">
        <authorList>
            <person name="Kallberg Y."/>
            <person name="Tangrot J."/>
            <person name="Rosling A."/>
        </authorList>
    </citation>
    <scope>NUCLEOTIDE SEQUENCE</scope>
    <source>
        <strain evidence="1">MA461A</strain>
    </source>
</reference>
<sequence>MADQRTETADQRTEALKTLTSMFPDVDPEICESVLNANNSELESSINSLLGMSDPNYKSEEAIPVQTESGFVTSSSRQQIESDEELARHLAAEADRELEELPIIKEKIIQAADTTKKKVKEWYEKLKQQTSPRNEDQFTTPQYTNLPRDEADNPMLGEDFSESLNSHTNNQQQTVIINYGTSWCFREDRRVMFCNYCDLFVE</sequence>